<accession>A0AA38UF59</accession>
<dbReference type="Proteomes" id="UP001163846">
    <property type="component" value="Unassembled WGS sequence"/>
</dbReference>
<organism evidence="1 2">
    <name type="scientific">Lentinula raphanica</name>
    <dbReference type="NCBI Taxonomy" id="153919"/>
    <lineage>
        <taxon>Eukaryota</taxon>
        <taxon>Fungi</taxon>
        <taxon>Dikarya</taxon>
        <taxon>Basidiomycota</taxon>
        <taxon>Agaricomycotina</taxon>
        <taxon>Agaricomycetes</taxon>
        <taxon>Agaricomycetidae</taxon>
        <taxon>Agaricales</taxon>
        <taxon>Marasmiineae</taxon>
        <taxon>Omphalotaceae</taxon>
        <taxon>Lentinula</taxon>
    </lineage>
</organism>
<evidence type="ECO:0000313" key="2">
    <source>
        <dbReference type="Proteomes" id="UP001163846"/>
    </source>
</evidence>
<sequence length="206" mass="23079">MWSELLRIFGGKIISGYSYCQRHSRGCAAVCHRRLEQTRELSLLANCNYGSESNFDKTYCFKVKTFTLCSAASKPEIGSGALGILLLVKVASSYHEFQGLIIWTTVYGEENPSRDGYETEIPCKGCYHGIKTNHLRNPSGLRKGKEGLLPDWIVIDICGLDSGIMQKLEDDLQPSVYIGDFAGCMIGISPTIQCIKWRWCNKNSLY</sequence>
<evidence type="ECO:0000313" key="1">
    <source>
        <dbReference type="EMBL" id="KAJ3835847.1"/>
    </source>
</evidence>
<name>A0AA38UF59_9AGAR</name>
<protein>
    <submittedName>
        <fullName evidence="1">Uncharacterized protein</fullName>
    </submittedName>
</protein>
<proteinExistence type="predicted"/>
<keyword evidence="2" id="KW-1185">Reference proteome</keyword>
<dbReference type="EMBL" id="MU806372">
    <property type="protein sequence ID" value="KAJ3835847.1"/>
    <property type="molecule type" value="Genomic_DNA"/>
</dbReference>
<gene>
    <name evidence="1" type="ORF">F5878DRAFT_711824</name>
</gene>
<comment type="caution">
    <text evidence="1">The sequence shown here is derived from an EMBL/GenBank/DDBJ whole genome shotgun (WGS) entry which is preliminary data.</text>
</comment>
<dbReference type="AlphaFoldDB" id="A0AA38UF59"/>
<reference evidence="1" key="1">
    <citation type="submission" date="2022-08" db="EMBL/GenBank/DDBJ databases">
        <authorList>
            <consortium name="DOE Joint Genome Institute"/>
            <person name="Min B."/>
            <person name="Riley R."/>
            <person name="Sierra-Patev S."/>
            <person name="Naranjo-Ortiz M."/>
            <person name="Looney B."/>
            <person name="Konkel Z."/>
            <person name="Slot J.C."/>
            <person name="Sakamoto Y."/>
            <person name="Steenwyk J.L."/>
            <person name="Rokas A."/>
            <person name="Carro J."/>
            <person name="Camarero S."/>
            <person name="Ferreira P."/>
            <person name="Molpeceres G."/>
            <person name="Ruiz-Duenas F.J."/>
            <person name="Serrano A."/>
            <person name="Henrissat B."/>
            <person name="Drula E."/>
            <person name="Hughes K.W."/>
            <person name="Mata J.L."/>
            <person name="Ishikawa N.K."/>
            <person name="Vargas-Isla R."/>
            <person name="Ushijima S."/>
            <person name="Smith C.A."/>
            <person name="Ahrendt S."/>
            <person name="Andreopoulos W."/>
            <person name="He G."/>
            <person name="Labutti K."/>
            <person name="Lipzen A."/>
            <person name="Ng V."/>
            <person name="Sandor L."/>
            <person name="Barry K."/>
            <person name="Martinez A.T."/>
            <person name="Xiao Y."/>
            <person name="Gibbons J.G."/>
            <person name="Terashima K."/>
            <person name="Hibbett D.S."/>
            <person name="Grigoriev I.V."/>
        </authorList>
    </citation>
    <scope>NUCLEOTIDE SEQUENCE</scope>
    <source>
        <strain evidence="1">TFB9207</strain>
    </source>
</reference>